<dbReference type="InterPro" id="IPR018721">
    <property type="entry name" value="DUF2252"/>
</dbReference>
<evidence type="ECO:0000256" key="1">
    <source>
        <dbReference type="SAM" id="MobiDB-lite"/>
    </source>
</evidence>
<evidence type="ECO:0000313" key="4">
    <source>
        <dbReference type="Proteomes" id="UP000070544"/>
    </source>
</evidence>
<dbReference type="PANTHER" id="PTHR39441:SF1">
    <property type="entry name" value="DUF2252 DOMAIN-CONTAINING PROTEIN"/>
    <property type="match status" value="1"/>
</dbReference>
<feature type="signal peptide" evidence="2">
    <location>
        <begin position="1"/>
        <end position="35"/>
    </location>
</feature>
<evidence type="ECO:0008006" key="5">
    <source>
        <dbReference type="Google" id="ProtNLM"/>
    </source>
</evidence>
<keyword evidence="2" id="KW-0732">Signal</keyword>
<feature type="compositionally biased region" description="Pro residues" evidence="1">
    <location>
        <begin position="84"/>
        <end position="97"/>
    </location>
</feature>
<dbReference type="SUPFAM" id="SSF56112">
    <property type="entry name" value="Protein kinase-like (PK-like)"/>
    <property type="match status" value="1"/>
</dbReference>
<dbReference type="Proteomes" id="UP000070544">
    <property type="component" value="Unassembled WGS sequence"/>
</dbReference>
<feature type="region of interest" description="Disordered" evidence="1">
    <location>
        <begin position="53"/>
        <end position="97"/>
    </location>
</feature>
<evidence type="ECO:0000313" key="3">
    <source>
        <dbReference type="EMBL" id="KXS19190.1"/>
    </source>
</evidence>
<dbReference type="OrthoDB" id="9975454at2759"/>
<protein>
    <recommendedName>
        <fullName evidence="5">DUF2252 domain-containing protein</fullName>
    </recommendedName>
</protein>
<dbReference type="Pfam" id="PF10009">
    <property type="entry name" value="DUF2252"/>
    <property type="match status" value="1"/>
</dbReference>
<gene>
    <name evidence="3" type="ORF">M427DRAFT_132214</name>
</gene>
<feature type="compositionally biased region" description="Basic residues" evidence="1">
    <location>
        <begin position="72"/>
        <end position="81"/>
    </location>
</feature>
<reference evidence="3 4" key="1">
    <citation type="journal article" date="2015" name="Genome Biol. Evol.">
        <title>Phylogenomic analyses indicate that early fungi evolved digesting cell walls of algal ancestors of land plants.</title>
        <authorList>
            <person name="Chang Y."/>
            <person name="Wang S."/>
            <person name="Sekimoto S."/>
            <person name="Aerts A.L."/>
            <person name="Choi C."/>
            <person name="Clum A."/>
            <person name="LaButti K.M."/>
            <person name="Lindquist E.A."/>
            <person name="Yee Ngan C."/>
            <person name="Ohm R.A."/>
            <person name="Salamov A.A."/>
            <person name="Grigoriev I.V."/>
            <person name="Spatafora J.W."/>
            <person name="Berbee M.L."/>
        </authorList>
    </citation>
    <scope>NUCLEOTIDE SEQUENCE [LARGE SCALE GENOMIC DNA]</scope>
    <source>
        <strain evidence="3 4">JEL478</strain>
    </source>
</reference>
<proteinExistence type="predicted"/>
<evidence type="ECO:0000256" key="2">
    <source>
        <dbReference type="SAM" id="SignalP"/>
    </source>
</evidence>
<dbReference type="AlphaFoldDB" id="A0A139AR15"/>
<feature type="chain" id="PRO_5007296373" description="DUF2252 domain-containing protein" evidence="2">
    <location>
        <begin position="36"/>
        <end position="582"/>
    </location>
</feature>
<accession>A0A139AR15</accession>
<keyword evidence="4" id="KW-1185">Reference proteome</keyword>
<sequence length="582" mass="66521">MIPRRLALSVVSAISLVVLLSFGLLASIAPSPALAAPQPSSQSLRTSARNISVIHLPDPPPYETTDEESAYKKKKKPAKKPAKPDPGSPLKPQPGPPTLKDAWARIERWNRFLPENARRYKYCAMAESPFRFLRATNHLFWEDLANDKRKWQYGGERMHRAWLQGDLHPENWGTFHDPNSVLVYGVNDFDDAIMDDYQLDLWRMSTGIILWSQTHFTELLPTLPSIRDTLVLPFVKAYIDKLADIRGRGGKLDNGDSLTLETVKEPLLSFMEKVNRTKTRPKMIEGLCTLDEEGRQIFDLVRASDKLRPITVSRGRELLIAYRDTYSRSLATGTGKLRWDPEGYFKVKDMVQRIDQGTSSLGQDRYYFLIEGKTTSPEDDRVLDIKHQRAPCGLLFWYWDRREEYDDVFSDNHARAFVEAGRSMTDNTDEHIGWIVLYDATMFSVSDLSPYKKKINPAKMDSLELLTSLAKQWGHGLAVTHVRSNDKNVHVSDAIQNRVLDAIGKDEKGFLDLVWEITTEFYNTVEADFADFKTNLGDVCREVDAEGWWMAEGWREEELMNAEKVREVWQELVGNDGSSLAV</sequence>
<dbReference type="PANTHER" id="PTHR39441">
    <property type="entry name" value="DUF2252 DOMAIN-CONTAINING PROTEIN"/>
    <property type="match status" value="1"/>
</dbReference>
<dbReference type="EMBL" id="KQ965739">
    <property type="protein sequence ID" value="KXS19190.1"/>
    <property type="molecule type" value="Genomic_DNA"/>
</dbReference>
<name>A0A139AR15_GONPJ</name>
<organism evidence="3 4">
    <name type="scientific">Gonapodya prolifera (strain JEL478)</name>
    <name type="common">Monoblepharis prolifera</name>
    <dbReference type="NCBI Taxonomy" id="1344416"/>
    <lineage>
        <taxon>Eukaryota</taxon>
        <taxon>Fungi</taxon>
        <taxon>Fungi incertae sedis</taxon>
        <taxon>Chytridiomycota</taxon>
        <taxon>Chytridiomycota incertae sedis</taxon>
        <taxon>Monoblepharidomycetes</taxon>
        <taxon>Monoblepharidales</taxon>
        <taxon>Gonapodyaceae</taxon>
        <taxon>Gonapodya</taxon>
    </lineage>
</organism>
<dbReference type="InterPro" id="IPR011009">
    <property type="entry name" value="Kinase-like_dom_sf"/>
</dbReference>